<accession>A0ABP7KHR1</accession>
<name>A0ABP7KHR1_9RHOB</name>
<evidence type="ECO:0000313" key="1">
    <source>
        <dbReference type="EMBL" id="GAA3877570.1"/>
    </source>
</evidence>
<keyword evidence="2" id="KW-1185">Reference proteome</keyword>
<organism evidence="1 2">
    <name type="scientific">Celeribacter arenosi</name>
    <dbReference type="NCBI Taxonomy" id="792649"/>
    <lineage>
        <taxon>Bacteria</taxon>
        <taxon>Pseudomonadati</taxon>
        <taxon>Pseudomonadota</taxon>
        <taxon>Alphaproteobacteria</taxon>
        <taxon>Rhodobacterales</taxon>
        <taxon>Roseobacteraceae</taxon>
        <taxon>Celeribacter</taxon>
    </lineage>
</organism>
<evidence type="ECO:0000313" key="2">
    <source>
        <dbReference type="Proteomes" id="UP001399917"/>
    </source>
</evidence>
<protein>
    <submittedName>
        <fullName evidence="1">Uncharacterized protein</fullName>
    </submittedName>
</protein>
<proteinExistence type="predicted"/>
<gene>
    <name evidence="1" type="ORF">GCM10022404_29160</name>
</gene>
<dbReference type="Proteomes" id="UP001399917">
    <property type="component" value="Unassembled WGS sequence"/>
</dbReference>
<reference evidence="2" key="1">
    <citation type="journal article" date="2019" name="Int. J. Syst. Evol. Microbiol.">
        <title>The Global Catalogue of Microorganisms (GCM) 10K type strain sequencing project: providing services to taxonomists for standard genome sequencing and annotation.</title>
        <authorList>
            <consortium name="The Broad Institute Genomics Platform"/>
            <consortium name="The Broad Institute Genome Sequencing Center for Infectious Disease"/>
            <person name="Wu L."/>
            <person name="Ma J."/>
        </authorList>
    </citation>
    <scope>NUCLEOTIDE SEQUENCE [LARGE SCALE GENOMIC DNA]</scope>
    <source>
        <strain evidence="2">JCM 17190</strain>
    </source>
</reference>
<comment type="caution">
    <text evidence="1">The sequence shown here is derived from an EMBL/GenBank/DDBJ whole genome shotgun (WGS) entry which is preliminary data.</text>
</comment>
<sequence>MTDLSRIKNEVVIVDGPDIGEQRNYRLVVEAVGELHMDCHPRAPHLPRVIYIRTIPYISGHENLCKGECVKTRLRGPKWLGSVPKYAPT</sequence>
<dbReference type="EMBL" id="BAABDF010000007">
    <property type="protein sequence ID" value="GAA3877570.1"/>
    <property type="molecule type" value="Genomic_DNA"/>
</dbReference>